<reference evidence="2" key="1">
    <citation type="journal article" date="2019" name="Int. J. Syst. Evol. Microbiol.">
        <title>The Global Catalogue of Microorganisms (GCM) 10K type strain sequencing project: providing services to taxonomists for standard genome sequencing and annotation.</title>
        <authorList>
            <consortium name="The Broad Institute Genomics Platform"/>
            <consortium name="The Broad Institute Genome Sequencing Center for Infectious Disease"/>
            <person name="Wu L."/>
            <person name="Ma J."/>
        </authorList>
    </citation>
    <scope>NUCLEOTIDE SEQUENCE [LARGE SCALE GENOMIC DNA]</scope>
    <source>
        <strain evidence="2">CGMCC 4.7152</strain>
    </source>
</reference>
<gene>
    <name evidence="1" type="ORF">ACFPIJ_62785</name>
</gene>
<protein>
    <submittedName>
        <fullName evidence="1">Uncharacterized protein</fullName>
    </submittedName>
</protein>
<dbReference type="EMBL" id="JBHSIU010000131">
    <property type="protein sequence ID" value="MFC5008427.1"/>
    <property type="molecule type" value="Genomic_DNA"/>
</dbReference>
<keyword evidence="2" id="KW-1185">Reference proteome</keyword>
<dbReference type="RefSeq" id="WP_380129128.1">
    <property type="nucleotide sequence ID" value="NZ_JBHSIU010000131.1"/>
</dbReference>
<sequence>MTPADWCTTYAEAFMQLEAKRDQINELRGTQYKNGVALDNTGRKAQADALWAEVAAFDPGQAIADALVSLPHSSYKEAALAAPDGADANPVNVAMWRAYDHVGRARNYYVEKWNSSLLGPDDAAGARSYASSTLTDAIGKPSTGKPGSGKTGLCYVQQPYEDQAGGIGGAGGGSVGCEYRGRPRATWKVWRWGDWSC</sequence>
<dbReference type="Proteomes" id="UP001595912">
    <property type="component" value="Unassembled WGS sequence"/>
</dbReference>
<organism evidence="1 2">
    <name type="scientific">Dactylosporangium cerinum</name>
    <dbReference type="NCBI Taxonomy" id="1434730"/>
    <lineage>
        <taxon>Bacteria</taxon>
        <taxon>Bacillati</taxon>
        <taxon>Actinomycetota</taxon>
        <taxon>Actinomycetes</taxon>
        <taxon>Micromonosporales</taxon>
        <taxon>Micromonosporaceae</taxon>
        <taxon>Dactylosporangium</taxon>
    </lineage>
</organism>
<evidence type="ECO:0000313" key="2">
    <source>
        <dbReference type="Proteomes" id="UP001595912"/>
    </source>
</evidence>
<accession>A0ABV9WI48</accession>
<name>A0ABV9WI48_9ACTN</name>
<evidence type="ECO:0000313" key="1">
    <source>
        <dbReference type="EMBL" id="MFC5008427.1"/>
    </source>
</evidence>
<proteinExistence type="predicted"/>
<comment type="caution">
    <text evidence="1">The sequence shown here is derived from an EMBL/GenBank/DDBJ whole genome shotgun (WGS) entry which is preliminary data.</text>
</comment>